<dbReference type="AlphaFoldDB" id="A0A2Z7CHI2"/>
<dbReference type="Pfam" id="PF02178">
    <property type="entry name" value="AT_hook"/>
    <property type="match status" value="5"/>
</dbReference>
<dbReference type="GO" id="GO:0005730">
    <property type="term" value="C:nucleolus"/>
    <property type="evidence" value="ECO:0007669"/>
    <property type="project" value="TreeGrafter"/>
</dbReference>
<dbReference type="PRINTS" id="PR00929">
    <property type="entry name" value="ATHOOK"/>
</dbReference>
<dbReference type="FunFam" id="1.10.10.10:FF:000637">
    <property type="entry name" value="Histone H1.2"/>
    <property type="match status" value="1"/>
</dbReference>
<dbReference type="CDD" id="cd00073">
    <property type="entry name" value="H15"/>
    <property type="match status" value="1"/>
</dbReference>
<evidence type="ECO:0000256" key="4">
    <source>
        <dbReference type="SAM" id="MobiDB-lite"/>
    </source>
</evidence>
<evidence type="ECO:0000256" key="2">
    <source>
        <dbReference type="ARBA" id="ARBA00023125"/>
    </source>
</evidence>
<accession>A0A2Z7CHI2</accession>
<dbReference type="InterPro" id="IPR005818">
    <property type="entry name" value="Histone_H1/H5_H15"/>
</dbReference>
<feature type="compositionally biased region" description="Basic residues" evidence="4">
    <location>
        <begin position="323"/>
        <end position="341"/>
    </location>
</feature>
<gene>
    <name evidence="6" type="ORF">F511_10616</name>
</gene>
<dbReference type="InterPro" id="IPR036390">
    <property type="entry name" value="WH_DNA-bd_sf"/>
</dbReference>
<dbReference type="SMART" id="SM00526">
    <property type="entry name" value="H15"/>
    <property type="match status" value="1"/>
</dbReference>
<dbReference type="Pfam" id="PF00538">
    <property type="entry name" value="Linker_histone"/>
    <property type="match status" value="1"/>
</dbReference>
<feature type="region of interest" description="Disordered" evidence="4">
    <location>
        <begin position="1"/>
        <end position="34"/>
    </location>
</feature>
<sequence>MDLPLDQLPPTEPMAPAAPPAAAAHHHSAYAANPTPTNPAAHNHPPYVEMITAAITALNERNGSSKKAIFKYIESHYSNLPPTHSALLTHHLKRLKNSGQILMVKYSYKLPRSGVSSPVSANGTVPDSAASLGSKKRPGRPPKAKSVQAAVPVFAQQDVPMNDAPVVVPGIDEQQNAAVGPLGSAHVALGPGGGPSVSGVPRGRGRPPKQGVSKLRPQKSGGGQTGVGRGRGRPKKIAAPPAARVKRLGRSRGRPRKVNNPEIGVATAGSVVVGPAATGAATDGALPAGSGVVSEAGKRRGRPPKSGGETKRPRKVATGEPKKPRKLGGKPLGRPRKVKLL</sequence>
<name>A0A2Z7CHI2_9LAMI</name>
<dbReference type="GO" id="GO:0030261">
    <property type="term" value="P:chromosome condensation"/>
    <property type="evidence" value="ECO:0007669"/>
    <property type="project" value="TreeGrafter"/>
</dbReference>
<dbReference type="EMBL" id="KQ995661">
    <property type="protein sequence ID" value="KZV46511.1"/>
    <property type="molecule type" value="Genomic_DNA"/>
</dbReference>
<evidence type="ECO:0000259" key="5">
    <source>
        <dbReference type="PROSITE" id="PS51504"/>
    </source>
</evidence>
<organism evidence="6 7">
    <name type="scientific">Dorcoceras hygrometricum</name>
    <dbReference type="NCBI Taxonomy" id="472368"/>
    <lineage>
        <taxon>Eukaryota</taxon>
        <taxon>Viridiplantae</taxon>
        <taxon>Streptophyta</taxon>
        <taxon>Embryophyta</taxon>
        <taxon>Tracheophyta</taxon>
        <taxon>Spermatophyta</taxon>
        <taxon>Magnoliopsida</taxon>
        <taxon>eudicotyledons</taxon>
        <taxon>Gunneridae</taxon>
        <taxon>Pentapetalae</taxon>
        <taxon>asterids</taxon>
        <taxon>lamiids</taxon>
        <taxon>Lamiales</taxon>
        <taxon>Gesneriaceae</taxon>
        <taxon>Didymocarpoideae</taxon>
        <taxon>Trichosporeae</taxon>
        <taxon>Loxocarpinae</taxon>
        <taxon>Dorcoceras</taxon>
    </lineage>
</organism>
<dbReference type="GO" id="GO:0003690">
    <property type="term" value="F:double-stranded DNA binding"/>
    <property type="evidence" value="ECO:0007669"/>
    <property type="project" value="TreeGrafter"/>
</dbReference>
<evidence type="ECO:0000313" key="6">
    <source>
        <dbReference type="EMBL" id="KZV46511.1"/>
    </source>
</evidence>
<dbReference type="InterPro" id="IPR017956">
    <property type="entry name" value="AT_hook_DNA-bd_motif"/>
</dbReference>
<dbReference type="PANTHER" id="PTHR11467:SF29">
    <property type="entry name" value="OS03G0711600 PROTEIN"/>
    <property type="match status" value="1"/>
</dbReference>
<keyword evidence="3" id="KW-0539">Nucleus</keyword>
<dbReference type="SMART" id="SM00384">
    <property type="entry name" value="AT_hook"/>
    <property type="match status" value="6"/>
</dbReference>
<dbReference type="GO" id="GO:0000786">
    <property type="term" value="C:nucleosome"/>
    <property type="evidence" value="ECO:0007669"/>
    <property type="project" value="InterPro"/>
</dbReference>
<feature type="compositionally biased region" description="Low complexity" evidence="4">
    <location>
        <begin position="278"/>
        <end position="289"/>
    </location>
</feature>
<reference evidence="6 7" key="1">
    <citation type="journal article" date="2015" name="Proc. Natl. Acad. Sci. U.S.A.">
        <title>The resurrection genome of Boea hygrometrica: A blueprint for survival of dehydration.</title>
        <authorList>
            <person name="Xiao L."/>
            <person name="Yang G."/>
            <person name="Zhang L."/>
            <person name="Yang X."/>
            <person name="Zhao S."/>
            <person name="Ji Z."/>
            <person name="Zhou Q."/>
            <person name="Hu M."/>
            <person name="Wang Y."/>
            <person name="Chen M."/>
            <person name="Xu Y."/>
            <person name="Jin H."/>
            <person name="Xiao X."/>
            <person name="Hu G."/>
            <person name="Bao F."/>
            <person name="Hu Y."/>
            <person name="Wan P."/>
            <person name="Li L."/>
            <person name="Deng X."/>
            <person name="Kuang T."/>
            <person name="Xiang C."/>
            <person name="Zhu J.K."/>
            <person name="Oliver M.J."/>
            <person name="He Y."/>
        </authorList>
    </citation>
    <scope>NUCLEOTIDE SEQUENCE [LARGE SCALE GENOMIC DNA]</scope>
    <source>
        <strain evidence="7">cv. XS01</strain>
    </source>
</reference>
<dbReference type="PANTHER" id="PTHR11467">
    <property type="entry name" value="HISTONE H1"/>
    <property type="match status" value="1"/>
</dbReference>
<dbReference type="SUPFAM" id="SSF46785">
    <property type="entry name" value="Winged helix' DNA-binding domain"/>
    <property type="match status" value="1"/>
</dbReference>
<feature type="domain" description="H15" evidence="5">
    <location>
        <begin position="43"/>
        <end position="112"/>
    </location>
</feature>
<proteinExistence type="predicted"/>
<feature type="compositionally biased region" description="Gly residues" evidence="4">
    <location>
        <begin position="220"/>
        <end position="229"/>
    </location>
</feature>
<dbReference type="GO" id="GO:0031492">
    <property type="term" value="F:nucleosomal DNA binding"/>
    <property type="evidence" value="ECO:0007669"/>
    <property type="project" value="TreeGrafter"/>
</dbReference>
<protein>
    <submittedName>
        <fullName evidence="6">Winged-helix DNA-binding transcription factor family protein isoform 1</fullName>
    </submittedName>
</protein>
<dbReference type="GO" id="GO:0045910">
    <property type="term" value="P:negative regulation of DNA recombination"/>
    <property type="evidence" value="ECO:0007669"/>
    <property type="project" value="TreeGrafter"/>
</dbReference>
<keyword evidence="7" id="KW-1185">Reference proteome</keyword>
<dbReference type="PROSITE" id="PS51504">
    <property type="entry name" value="H15"/>
    <property type="match status" value="1"/>
</dbReference>
<feature type="compositionally biased region" description="Pro residues" evidence="4">
    <location>
        <begin position="10"/>
        <end position="19"/>
    </location>
</feature>
<dbReference type="Proteomes" id="UP000250235">
    <property type="component" value="Unassembled WGS sequence"/>
</dbReference>
<feature type="region of interest" description="Disordered" evidence="4">
    <location>
        <begin position="278"/>
        <end position="341"/>
    </location>
</feature>
<comment type="subcellular location">
    <subcellularLocation>
        <location evidence="1">Nucleus</location>
    </subcellularLocation>
</comment>
<dbReference type="Gene3D" id="1.10.10.10">
    <property type="entry name" value="Winged helix-like DNA-binding domain superfamily/Winged helix DNA-binding domain"/>
    <property type="match status" value="1"/>
</dbReference>
<dbReference type="OrthoDB" id="1110759at2759"/>
<feature type="compositionally biased region" description="Basic residues" evidence="4">
    <location>
        <begin position="244"/>
        <end position="257"/>
    </location>
</feature>
<dbReference type="GO" id="GO:0006334">
    <property type="term" value="P:nucleosome assembly"/>
    <property type="evidence" value="ECO:0007669"/>
    <property type="project" value="InterPro"/>
</dbReference>
<feature type="compositionally biased region" description="Polar residues" evidence="4">
    <location>
        <begin position="114"/>
        <end position="125"/>
    </location>
</feature>
<keyword evidence="2 6" id="KW-0238">DNA-binding</keyword>
<evidence type="ECO:0000313" key="7">
    <source>
        <dbReference type="Proteomes" id="UP000250235"/>
    </source>
</evidence>
<feature type="region of interest" description="Disordered" evidence="4">
    <location>
        <begin position="114"/>
        <end position="148"/>
    </location>
</feature>
<feature type="region of interest" description="Disordered" evidence="4">
    <location>
        <begin position="183"/>
        <end position="262"/>
    </location>
</feature>
<dbReference type="InterPro" id="IPR036388">
    <property type="entry name" value="WH-like_DNA-bd_sf"/>
</dbReference>
<feature type="compositionally biased region" description="Basic residues" evidence="4">
    <location>
        <begin position="134"/>
        <end position="143"/>
    </location>
</feature>
<evidence type="ECO:0000256" key="1">
    <source>
        <dbReference type="ARBA" id="ARBA00004123"/>
    </source>
</evidence>
<evidence type="ECO:0000256" key="3">
    <source>
        <dbReference type="ARBA" id="ARBA00023242"/>
    </source>
</evidence>